<comment type="caution">
    <text evidence="3">The sequence shown here is derived from an EMBL/GenBank/DDBJ whole genome shotgun (WGS) entry which is preliminary data.</text>
</comment>
<feature type="transmembrane region" description="Helical" evidence="2">
    <location>
        <begin position="44"/>
        <end position="68"/>
    </location>
</feature>
<keyword evidence="4" id="KW-1185">Reference proteome</keyword>
<reference evidence="4" key="1">
    <citation type="journal article" date="2017" name="Nat. Microbiol.">
        <title>Global analysis of biosynthetic gene clusters reveals vast potential of secondary metabolite production in Penicillium species.</title>
        <authorList>
            <person name="Nielsen J.C."/>
            <person name="Grijseels S."/>
            <person name="Prigent S."/>
            <person name="Ji B."/>
            <person name="Dainat J."/>
            <person name="Nielsen K.F."/>
            <person name="Frisvad J.C."/>
            <person name="Workman M."/>
            <person name="Nielsen J."/>
        </authorList>
    </citation>
    <scope>NUCLEOTIDE SEQUENCE [LARGE SCALE GENOMIC DNA]</scope>
    <source>
        <strain evidence="4">IBT 4502</strain>
    </source>
</reference>
<evidence type="ECO:0000313" key="4">
    <source>
        <dbReference type="Proteomes" id="UP000191408"/>
    </source>
</evidence>
<keyword evidence="2" id="KW-1133">Transmembrane helix</keyword>
<sequence length="571" mass="63180">MAGVDSDPKVHPYDPTQISDVDTEPQTATTIEYKRHPVYSPREWLLESISSILALCLLIGISIIFWYMEDKPLSAWRGAISLNATVSILTTACTTALMHSVSSFIGQSKWLHFKNGPRKLTDFETFDGASRGVWGCILLLTTVKWNIATIGAFITILRLAFSPFAQQVVLIDQKDIISSADTATFGYAHNYTVGTQSSPGSLVNSGIKAIPQDPGMQSAILQGLYAVNTTEPFNCPARCRWTESYISLGFKAKCRNVTQETLQAATCEGDGISLQRCNMTTPGGVDISTRYYFTDLATSYYMNASSLVNFGPSDFGLPDTFPEIARIGIYRSTPDYNFVMRNINVTECSLFLTAYEYTGANANGSDFSAKRREVDFGVKNPWALLFDANTKESMYQYVYTNESTTGDMHIPALGMSYASIYAVVNFFESTTMATEWVDGNFPNTNLGVAATLTGDVDLGDRFNKMATAMTNYLRYGPNTQSARGENIQSEPYVFIRWGYFIVPIVTEGLAILFAILSILSNRQSRRVPLWKSSTLAVLACEHKERLGLLQITGKDLNEIEDEANKAEVALR</sequence>
<gene>
    <name evidence="3" type="ORF">PENPOL_c002G09419</name>
</gene>
<dbReference type="InterPro" id="IPR021514">
    <property type="entry name" value="DUF3176"/>
</dbReference>
<proteinExistence type="predicted"/>
<feature type="transmembrane region" description="Helical" evidence="2">
    <location>
        <begin position="497"/>
        <end position="519"/>
    </location>
</feature>
<accession>A0A1V6NXG3</accession>
<evidence type="ECO:0000313" key="3">
    <source>
        <dbReference type="EMBL" id="OQD69391.1"/>
    </source>
</evidence>
<keyword evidence="2" id="KW-0472">Membrane</keyword>
<dbReference type="Pfam" id="PF11374">
    <property type="entry name" value="DUF3176"/>
    <property type="match status" value="1"/>
</dbReference>
<dbReference type="STRING" id="60169.A0A1V6NXG3"/>
<dbReference type="EMBL" id="MDYM01000002">
    <property type="protein sequence ID" value="OQD69391.1"/>
    <property type="molecule type" value="Genomic_DNA"/>
</dbReference>
<keyword evidence="2" id="KW-0812">Transmembrane</keyword>
<feature type="transmembrane region" description="Helical" evidence="2">
    <location>
        <begin position="88"/>
        <end position="111"/>
    </location>
</feature>
<evidence type="ECO:0000256" key="1">
    <source>
        <dbReference type="SAM" id="MobiDB-lite"/>
    </source>
</evidence>
<dbReference type="AlphaFoldDB" id="A0A1V6NXG3"/>
<evidence type="ECO:0000256" key="2">
    <source>
        <dbReference type="SAM" id="Phobius"/>
    </source>
</evidence>
<dbReference type="PANTHER" id="PTHR35394:SF5">
    <property type="entry name" value="DUF3176 DOMAIN-CONTAINING PROTEIN"/>
    <property type="match status" value="1"/>
</dbReference>
<dbReference type="PANTHER" id="PTHR35394">
    <property type="entry name" value="DUF3176 DOMAIN-CONTAINING PROTEIN"/>
    <property type="match status" value="1"/>
</dbReference>
<name>A0A1V6NXG3_PENPO</name>
<dbReference type="OrthoDB" id="5376804at2759"/>
<protein>
    <submittedName>
        <fullName evidence="3">Uncharacterized protein</fullName>
    </submittedName>
</protein>
<feature type="compositionally biased region" description="Basic and acidic residues" evidence="1">
    <location>
        <begin position="1"/>
        <end position="12"/>
    </location>
</feature>
<organism evidence="3 4">
    <name type="scientific">Penicillium polonicum</name>
    <dbReference type="NCBI Taxonomy" id="60169"/>
    <lineage>
        <taxon>Eukaryota</taxon>
        <taxon>Fungi</taxon>
        <taxon>Dikarya</taxon>
        <taxon>Ascomycota</taxon>
        <taxon>Pezizomycotina</taxon>
        <taxon>Eurotiomycetes</taxon>
        <taxon>Eurotiomycetidae</taxon>
        <taxon>Eurotiales</taxon>
        <taxon>Aspergillaceae</taxon>
        <taxon>Penicillium</taxon>
    </lineage>
</organism>
<feature type="region of interest" description="Disordered" evidence="1">
    <location>
        <begin position="1"/>
        <end position="21"/>
    </location>
</feature>
<dbReference type="Proteomes" id="UP000191408">
    <property type="component" value="Unassembled WGS sequence"/>
</dbReference>